<comment type="caution">
    <text evidence="2">The sequence shown here is derived from an EMBL/GenBank/DDBJ whole genome shotgun (WGS) entry which is preliminary data.</text>
</comment>
<gene>
    <name evidence="2" type="ORF">pdam_00016168</name>
</gene>
<feature type="compositionally biased region" description="Polar residues" evidence="1">
    <location>
        <begin position="143"/>
        <end position="159"/>
    </location>
</feature>
<protein>
    <submittedName>
        <fullName evidence="2">Uncharacterized protein</fullName>
    </submittedName>
</protein>
<feature type="compositionally biased region" description="Polar residues" evidence="1">
    <location>
        <begin position="56"/>
        <end position="87"/>
    </location>
</feature>
<reference evidence="2 3" key="1">
    <citation type="journal article" date="2018" name="Sci. Rep.">
        <title>Comparative analysis of the Pocillopora damicornis genome highlights role of immune system in coral evolution.</title>
        <authorList>
            <person name="Cunning R."/>
            <person name="Bay R.A."/>
            <person name="Gillette P."/>
            <person name="Baker A.C."/>
            <person name="Traylor-Knowles N."/>
        </authorList>
    </citation>
    <scope>NUCLEOTIDE SEQUENCE [LARGE SCALE GENOMIC DNA]</scope>
    <source>
        <strain evidence="2">RSMAS</strain>
        <tissue evidence="2">Whole animal</tissue>
    </source>
</reference>
<feature type="compositionally biased region" description="Pro residues" evidence="1">
    <location>
        <begin position="287"/>
        <end position="299"/>
    </location>
</feature>
<dbReference type="Proteomes" id="UP000275408">
    <property type="component" value="Unassembled WGS sequence"/>
</dbReference>
<keyword evidence="3" id="KW-1185">Reference proteome</keyword>
<dbReference type="EMBL" id="RCHS01001144">
    <property type="protein sequence ID" value="RMX54977.1"/>
    <property type="molecule type" value="Genomic_DNA"/>
</dbReference>
<feature type="compositionally biased region" description="Acidic residues" evidence="1">
    <location>
        <begin position="253"/>
        <end position="282"/>
    </location>
</feature>
<feature type="compositionally biased region" description="Polar residues" evidence="1">
    <location>
        <begin position="1"/>
        <end position="18"/>
    </location>
</feature>
<evidence type="ECO:0000313" key="2">
    <source>
        <dbReference type="EMBL" id="RMX54977.1"/>
    </source>
</evidence>
<accession>A0A3M6UMR1</accession>
<proteinExistence type="predicted"/>
<evidence type="ECO:0000313" key="3">
    <source>
        <dbReference type="Proteomes" id="UP000275408"/>
    </source>
</evidence>
<organism evidence="2 3">
    <name type="scientific">Pocillopora damicornis</name>
    <name type="common">Cauliflower coral</name>
    <name type="synonym">Millepora damicornis</name>
    <dbReference type="NCBI Taxonomy" id="46731"/>
    <lineage>
        <taxon>Eukaryota</taxon>
        <taxon>Metazoa</taxon>
        <taxon>Cnidaria</taxon>
        <taxon>Anthozoa</taxon>
        <taxon>Hexacorallia</taxon>
        <taxon>Scleractinia</taxon>
        <taxon>Astrocoeniina</taxon>
        <taxon>Pocilloporidae</taxon>
        <taxon>Pocillopora</taxon>
    </lineage>
</organism>
<feature type="compositionally biased region" description="Basic and acidic residues" evidence="1">
    <location>
        <begin position="240"/>
        <end position="252"/>
    </location>
</feature>
<feature type="region of interest" description="Disordered" evidence="1">
    <location>
        <begin position="1"/>
        <end position="87"/>
    </location>
</feature>
<feature type="region of interest" description="Disordered" evidence="1">
    <location>
        <begin position="143"/>
        <end position="188"/>
    </location>
</feature>
<dbReference type="AlphaFoldDB" id="A0A3M6UMR1"/>
<feature type="region of interest" description="Disordered" evidence="1">
    <location>
        <begin position="238"/>
        <end position="299"/>
    </location>
</feature>
<evidence type="ECO:0000256" key="1">
    <source>
        <dbReference type="SAM" id="MobiDB-lite"/>
    </source>
</evidence>
<feature type="compositionally biased region" description="Basic residues" evidence="1">
    <location>
        <begin position="25"/>
        <end position="39"/>
    </location>
</feature>
<sequence>MGNCFSECTQNEGSSSSSGREKNAKGKRKGKRTGKKKSCGNKNSSENSPSLRRKNSLSITSVQSTSDGDTGEQSESTTEGNQENMNLTVTGHAILVLAKQSSPEIETTESNTKIIVVKTFTTDENPSNDSIEVEVRKPITSSESNVLLSHSPVVEQSTGNEELEELSNDEEARASPPAPCPSGDQEGYAQNSHFQLLEFLKIRLDMAANNMEMNRLLSNVDRALDRAARSRKLGFKRMRAAAEPRRAAREIQEETVIEEEETETEDSDESDESYEEYNDIDDTLSSPSPPPPIPRICWQ</sequence>
<name>A0A3M6UMR1_POCDA</name>